<evidence type="ECO:0000313" key="6">
    <source>
        <dbReference type="EMBL" id="WET62945.1"/>
    </source>
</evidence>
<accession>A0A174JIV2</accession>
<evidence type="ECO:0000256" key="1">
    <source>
        <dbReference type="PROSITE-ProRule" id="PRU00169"/>
    </source>
</evidence>
<dbReference type="InterPro" id="IPR007492">
    <property type="entry name" value="LytTR_DNA-bd_dom"/>
</dbReference>
<dbReference type="GeneID" id="93522559"/>
<feature type="domain" description="Response regulatory" evidence="2">
    <location>
        <begin position="2"/>
        <end position="115"/>
    </location>
</feature>
<dbReference type="AlphaFoldDB" id="A0A174JIV2"/>
<evidence type="ECO:0000259" key="2">
    <source>
        <dbReference type="PROSITE" id="PS50110"/>
    </source>
</evidence>
<dbReference type="Gene3D" id="3.40.50.2300">
    <property type="match status" value="1"/>
</dbReference>
<evidence type="ECO:0000313" key="7">
    <source>
        <dbReference type="Proteomes" id="UP000501982"/>
    </source>
</evidence>
<keyword evidence="1" id="KW-0597">Phosphoprotein</keyword>
<dbReference type="PANTHER" id="PTHR37299">
    <property type="entry name" value="TRANSCRIPTIONAL REGULATOR-RELATED"/>
    <property type="match status" value="1"/>
</dbReference>
<evidence type="ECO:0000313" key="5">
    <source>
        <dbReference type="EMBL" id="QJE29303.1"/>
    </source>
</evidence>
<dbReference type="PROSITE" id="PS50110">
    <property type="entry name" value="RESPONSE_REGULATORY"/>
    <property type="match status" value="1"/>
</dbReference>
<reference evidence="6" key="3">
    <citation type="submission" date="2023-03" db="EMBL/GenBank/DDBJ databases">
        <title>Parabacteroides distasonis, a bacteria resistant against UC.</title>
        <authorList>
            <person name="Dai W."/>
        </authorList>
    </citation>
    <scope>NUCLEOTIDE SEQUENCE</scope>
    <source>
        <strain evidence="6">F1-28</strain>
    </source>
</reference>
<gene>
    <name evidence="5" type="ORF">HHO38_13725</name>
    <name evidence="4" type="ORF">LI194_04955</name>
    <name evidence="6" type="ORF">P2T59_14700</name>
</gene>
<dbReference type="FunFam" id="3.40.50.2300:FF:000361">
    <property type="entry name" value="Two-component system response regulator"/>
    <property type="match status" value="1"/>
</dbReference>
<dbReference type="RefSeq" id="WP_005866826.1">
    <property type="nucleotide sequence ID" value="NZ_CAJSZN010000012.1"/>
</dbReference>
<evidence type="ECO:0000313" key="4">
    <source>
        <dbReference type="EMBL" id="MCB6517146.1"/>
    </source>
</evidence>
<dbReference type="Proteomes" id="UP000501982">
    <property type="component" value="Chromosome"/>
</dbReference>
<dbReference type="EMBL" id="JAJCNI010000004">
    <property type="protein sequence ID" value="MCB6517146.1"/>
    <property type="molecule type" value="Genomic_DNA"/>
</dbReference>
<sequence>MKILIVEDETAAYENLADMILSLDSSIEIMGNTESVRQTVRWLQANPKPDLLFMDIHLSDGSAFAIFDQIEVETPIIFTTAYDQYAIDAFKVNSIDYLLKPVKPEELNRSLEKFSRWNQQDVLHYLSQLTQLSLSPKYKDKLLIPVKDKLLPIGLNEVSCFYTADKNTYIYLRNGGSYPYAKTLEQIISSLNPAEFIRANKQFIISRDSVKDITIWFDSRLLVTLDIEVPERIYISKNKASEFKSWIVSQE</sequence>
<proteinExistence type="predicted"/>
<protein>
    <submittedName>
        <fullName evidence="4">LytTR family DNA-binding domain-containing protein</fullName>
    </submittedName>
    <submittedName>
        <fullName evidence="5">Response regulator transcription factor</fullName>
    </submittedName>
</protein>
<feature type="domain" description="HTH LytTR-type" evidence="3">
    <location>
        <begin position="142"/>
        <end position="249"/>
    </location>
</feature>
<name>A0A174JIV2_PARDI</name>
<dbReference type="InterPro" id="IPR011006">
    <property type="entry name" value="CheY-like_superfamily"/>
</dbReference>
<dbReference type="EMBL" id="CP051672">
    <property type="protein sequence ID" value="QJE29303.1"/>
    <property type="molecule type" value="Genomic_DNA"/>
</dbReference>
<reference evidence="4" key="2">
    <citation type="submission" date="2021-10" db="EMBL/GenBank/DDBJ databases">
        <title>Collection of gut derived symbiotic bacterial strains cultured from healthy donors.</title>
        <authorList>
            <person name="Lin H."/>
            <person name="Littmann E."/>
            <person name="Kohout C."/>
            <person name="Pamer E.G."/>
        </authorList>
    </citation>
    <scope>NUCLEOTIDE SEQUENCE</scope>
    <source>
        <strain evidence="4">DFI.2.94</strain>
    </source>
</reference>
<dbReference type="InterPro" id="IPR001789">
    <property type="entry name" value="Sig_transdc_resp-reg_receiver"/>
</dbReference>
<dbReference type="SMART" id="SM00850">
    <property type="entry name" value="LytTR"/>
    <property type="match status" value="1"/>
</dbReference>
<dbReference type="EMBL" id="CP120353">
    <property type="protein sequence ID" value="WET62945.1"/>
    <property type="molecule type" value="Genomic_DNA"/>
</dbReference>
<dbReference type="SUPFAM" id="SSF52172">
    <property type="entry name" value="CheY-like"/>
    <property type="match status" value="1"/>
</dbReference>
<feature type="modified residue" description="4-aspartylphosphate" evidence="1">
    <location>
        <position position="55"/>
    </location>
</feature>
<dbReference type="GO" id="GO:0000156">
    <property type="term" value="F:phosphorelay response regulator activity"/>
    <property type="evidence" value="ECO:0007669"/>
    <property type="project" value="InterPro"/>
</dbReference>
<dbReference type="GO" id="GO:0003677">
    <property type="term" value="F:DNA binding"/>
    <property type="evidence" value="ECO:0007669"/>
    <property type="project" value="UniProtKB-KW"/>
</dbReference>
<dbReference type="PROSITE" id="PS50930">
    <property type="entry name" value="HTH_LYTTR"/>
    <property type="match status" value="1"/>
</dbReference>
<reference evidence="5 7" key="1">
    <citation type="submission" date="2020-04" db="EMBL/GenBank/DDBJ databases">
        <title>Complete Genomes and Methylome analysis of CBBP consortium that reverse antibiotic-induced susceptibility to vancomycin-resistant Enterococcus faecium infection.</title>
        <authorList>
            <person name="Fomenkov A."/>
            <person name="Zhang Z."/>
            <person name="Pamer E."/>
            <person name="Roberts R.J."/>
        </authorList>
    </citation>
    <scope>NUCLEOTIDE SEQUENCE [LARGE SCALE GENOMIC DNA]</scope>
    <source>
        <strain evidence="7">CBBP</strain>
        <strain evidence="5">CBBP-1</strain>
    </source>
</reference>
<dbReference type="SMART" id="SM00448">
    <property type="entry name" value="REC"/>
    <property type="match status" value="1"/>
</dbReference>
<dbReference type="Pfam" id="PF00072">
    <property type="entry name" value="Response_reg"/>
    <property type="match status" value="1"/>
</dbReference>
<dbReference type="Pfam" id="PF04397">
    <property type="entry name" value="LytTR"/>
    <property type="match status" value="1"/>
</dbReference>
<keyword evidence="4" id="KW-0238">DNA-binding</keyword>
<organism evidence="5 7">
    <name type="scientific">Parabacteroides distasonis</name>
    <dbReference type="NCBI Taxonomy" id="823"/>
    <lineage>
        <taxon>Bacteria</taxon>
        <taxon>Pseudomonadati</taxon>
        <taxon>Bacteroidota</taxon>
        <taxon>Bacteroidia</taxon>
        <taxon>Bacteroidales</taxon>
        <taxon>Tannerellaceae</taxon>
        <taxon>Parabacteroides</taxon>
    </lineage>
</organism>
<dbReference type="PANTHER" id="PTHR37299:SF1">
    <property type="entry name" value="STAGE 0 SPORULATION PROTEIN A HOMOLOG"/>
    <property type="match status" value="1"/>
</dbReference>
<dbReference type="Proteomes" id="UP001221009">
    <property type="component" value="Chromosome"/>
</dbReference>
<dbReference type="Gene3D" id="2.40.50.1020">
    <property type="entry name" value="LytTr DNA-binding domain"/>
    <property type="match status" value="1"/>
</dbReference>
<dbReference type="InterPro" id="IPR046947">
    <property type="entry name" value="LytR-like"/>
</dbReference>
<dbReference type="Proteomes" id="UP001198806">
    <property type="component" value="Unassembled WGS sequence"/>
</dbReference>
<evidence type="ECO:0000259" key="3">
    <source>
        <dbReference type="PROSITE" id="PS50930"/>
    </source>
</evidence>